<name>A0A917BFT1_9MICO</name>
<keyword evidence="1" id="KW-1133">Transmembrane helix</keyword>
<feature type="transmembrane region" description="Helical" evidence="1">
    <location>
        <begin position="188"/>
        <end position="209"/>
    </location>
</feature>
<sequence length="278" mass="29325">MTGLVRAELLKYFTTRMSWSMPLTMFLVGAIFAAVQGLVLVLIGEFPGSGGEVIRPAELFDDLTLARMVYTGAIQMGYLLALVLGILAMGGEFRHRTITSTLLSAPRRGRLLTAKVTGLVLVVLVNGVAFVAGSLLGGGIMLAVGDAAVFPEPGQLLGTPAKMLLILVLWGLIGFGLGVLIPNQVIALFVGIGVTLLIEPLLGFGLTFVDQLKEAARYFPSQATTSVLDLFAGVDDATAQSMGSADPLTWWVGALVLLGYAAVMTLLGWVVTTRRDVS</sequence>
<dbReference type="Proteomes" id="UP000605670">
    <property type="component" value="Unassembled WGS sequence"/>
</dbReference>
<reference evidence="2" key="2">
    <citation type="submission" date="2020-09" db="EMBL/GenBank/DDBJ databases">
        <authorList>
            <person name="Sun Q."/>
            <person name="Zhou Y."/>
        </authorList>
    </citation>
    <scope>NUCLEOTIDE SEQUENCE</scope>
    <source>
        <strain evidence="2">CGMCC 1.12160</strain>
    </source>
</reference>
<comment type="caution">
    <text evidence="2">The sequence shown here is derived from an EMBL/GenBank/DDBJ whole genome shotgun (WGS) entry which is preliminary data.</text>
</comment>
<keyword evidence="1" id="KW-0472">Membrane</keyword>
<organism evidence="2 3">
    <name type="scientific">Ornithinimicrobium tianjinense</name>
    <dbReference type="NCBI Taxonomy" id="1195761"/>
    <lineage>
        <taxon>Bacteria</taxon>
        <taxon>Bacillati</taxon>
        <taxon>Actinomycetota</taxon>
        <taxon>Actinomycetes</taxon>
        <taxon>Micrococcales</taxon>
        <taxon>Ornithinimicrobiaceae</taxon>
        <taxon>Ornithinimicrobium</taxon>
    </lineage>
</organism>
<reference evidence="2" key="1">
    <citation type="journal article" date="2014" name="Int. J. Syst. Evol. Microbiol.">
        <title>Complete genome sequence of Corynebacterium casei LMG S-19264T (=DSM 44701T), isolated from a smear-ripened cheese.</title>
        <authorList>
            <consortium name="US DOE Joint Genome Institute (JGI-PGF)"/>
            <person name="Walter F."/>
            <person name="Albersmeier A."/>
            <person name="Kalinowski J."/>
            <person name="Ruckert C."/>
        </authorList>
    </citation>
    <scope>NUCLEOTIDE SEQUENCE</scope>
    <source>
        <strain evidence="2">CGMCC 1.12160</strain>
    </source>
</reference>
<dbReference type="PANTHER" id="PTHR37305:SF1">
    <property type="entry name" value="MEMBRANE PROTEIN"/>
    <property type="match status" value="1"/>
</dbReference>
<keyword evidence="1" id="KW-0812">Transmembrane</keyword>
<feature type="transmembrane region" description="Helical" evidence="1">
    <location>
        <begin position="112"/>
        <end position="143"/>
    </location>
</feature>
<evidence type="ECO:0000313" key="3">
    <source>
        <dbReference type="Proteomes" id="UP000605670"/>
    </source>
</evidence>
<evidence type="ECO:0000313" key="2">
    <source>
        <dbReference type="EMBL" id="GGF41196.1"/>
    </source>
</evidence>
<keyword evidence="3" id="KW-1185">Reference proteome</keyword>
<dbReference type="RefSeq" id="WP_188428120.1">
    <property type="nucleotide sequence ID" value="NZ_BAABKH010000010.1"/>
</dbReference>
<feature type="transmembrane region" description="Helical" evidence="1">
    <location>
        <begin position="163"/>
        <end position="181"/>
    </location>
</feature>
<feature type="transmembrane region" description="Helical" evidence="1">
    <location>
        <begin position="68"/>
        <end position="91"/>
    </location>
</feature>
<protein>
    <submittedName>
        <fullName evidence="2">ABC transporter permease</fullName>
    </submittedName>
</protein>
<accession>A0A917BFT1</accession>
<gene>
    <name evidence="2" type="ORF">GCM10011366_06100</name>
</gene>
<proteinExistence type="predicted"/>
<dbReference type="EMBL" id="BMEM01000001">
    <property type="protein sequence ID" value="GGF41196.1"/>
    <property type="molecule type" value="Genomic_DNA"/>
</dbReference>
<evidence type="ECO:0000256" key="1">
    <source>
        <dbReference type="SAM" id="Phobius"/>
    </source>
</evidence>
<feature type="transmembrane region" description="Helical" evidence="1">
    <location>
        <begin position="248"/>
        <end position="271"/>
    </location>
</feature>
<dbReference type="PANTHER" id="PTHR37305">
    <property type="entry name" value="INTEGRAL MEMBRANE PROTEIN-RELATED"/>
    <property type="match status" value="1"/>
</dbReference>
<feature type="transmembrane region" description="Helical" evidence="1">
    <location>
        <begin position="21"/>
        <end position="43"/>
    </location>
</feature>
<dbReference type="AlphaFoldDB" id="A0A917BFT1"/>